<keyword evidence="1" id="KW-0479">Metal-binding</keyword>
<evidence type="ECO:0000313" key="4">
    <source>
        <dbReference type="EMBL" id="KAF4648906.1"/>
    </source>
</evidence>
<evidence type="ECO:0000256" key="1">
    <source>
        <dbReference type="PROSITE-ProRule" id="PRU00047"/>
    </source>
</evidence>
<dbReference type="AlphaFoldDB" id="A0A7J6KQX4"/>
<dbReference type="Proteomes" id="UP000591131">
    <property type="component" value="Unassembled WGS sequence"/>
</dbReference>
<dbReference type="EMBL" id="JAAPAO010001752">
    <property type="protein sequence ID" value="KAF4648906.1"/>
    <property type="molecule type" value="Genomic_DNA"/>
</dbReference>
<protein>
    <recommendedName>
        <fullName evidence="3">CCHC-type domain-containing protein</fullName>
    </recommendedName>
</protein>
<reference evidence="4 5" key="1">
    <citation type="submission" date="2020-04" db="EMBL/GenBank/DDBJ databases">
        <title>Perkinsus chesapeaki whole genome sequence.</title>
        <authorList>
            <person name="Bogema D.R."/>
        </authorList>
    </citation>
    <scope>NUCLEOTIDE SEQUENCE [LARGE SCALE GENOMIC DNA]</scope>
    <source>
        <strain evidence="4">ATCC PRA-425</strain>
    </source>
</reference>
<dbReference type="GO" id="GO:0003676">
    <property type="term" value="F:nucleic acid binding"/>
    <property type="evidence" value="ECO:0007669"/>
    <property type="project" value="InterPro"/>
</dbReference>
<evidence type="ECO:0000313" key="5">
    <source>
        <dbReference type="Proteomes" id="UP000591131"/>
    </source>
</evidence>
<dbReference type="SUPFAM" id="SSF57756">
    <property type="entry name" value="Retrovirus zinc finger-like domains"/>
    <property type="match status" value="1"/>
</dbReference>
<dbReference type="InterPro" id="IPR036875">
    <property type="entry name" value="Znf_CCHC_sf"/>
</dbReference>
<dbReference type="PROSITE" id="PS50158">
    <property type="entry name" value="ZF_CCHC"/>
    <property type="match status" value="1"/>
</dbReference>
<dbReference type="GO" id="GO:0008270">
    <property type="term" value="F:zinc ion binding"/>
    <property type="evidence" value="ECO:0007669"/>
    <property type="project" value="UniProtKB-KW"/>
</dbReference>
<accession>A0A7J6KQX4</accession>
<evidence type="ECO:0000259" key="3">
    <source>
        <dbReference type="PROSITE" id="PS50158"/>
    </source>
</evidence>
<feature type="domain" description="CCHC-type" evidence="3">
    <location>
        <begin position="277"/>
        <end position="291"/>
    </location>
</feature>
<feature type="region of interest" description="Disordered" evidence="2">
    <location>
        <begin position="80"/>
        <end position="101"/>
    </location>
</feature>
<dbReference type="Gene3D" id="4.10.60.10">
    <property type="entry name" value="Zinc finger, CCHC-type"/>
    <property type="match status" value="1"/>
</dbReference>
<keyword evidence="1" id="KW-0862">Zinc</keyword>
<dbReference type="InterPro" id="IPR001878">
    <property type="entry name" value="Znf_CCHC"/>
</dbReference>
<gene>
    <name evidence="4" type="ORF">FOL47_002674</name>
</gene>
<proteinExistence type="predicted"/>
<keyword evidence="1" id="KW-0863">Zinc-finger</keyword>
<dbReference type="OrthoDB" id="8057216at2759"/>
<keyword evidence="5" id="KW-1185">Reference proteome</keyword>
<evidence type="ECO:0000256" key="2">
    <source>
        <dbReference type="SAM" id="MobiDB-lite"/>
    </source>
</evidence>
<name>A0A7J6KQX4_PERCH</name>
<organism evidence="4 5">
    <name type="scientific">Perkinsus chesapeaki</name>
    <name type="common">Clam parasite</name>
    <name type="synonym">Perkinsus andrewsi</name>
    <dbReference type="NCBI Taxonomy" id="330153"/>
    <lineage>
        <taxon>Eukaryota</taxon>
        <taxon>Sar</taxon>
        <taxon>Alveolata</taxon>
        <taxon>Perkinsozoa</taxon>
        <taxon>Perkinsea</taxon>
        <taxon>Perkinsida</taxon>
        <taxon>Perkinsidae</taxon>
        <taxon>Perkinsus</taxon>
    </lineage>
</organism>
<comment type="caution">
    <text evidence="4">The sequence shown here is derived from an EMBL/GenBank/DDBJ whole genome shotgun (WGS) entry which is preliminary data.</text>
</comment>
<sequence>MTNTTNTAPDVSAPGFVEIKEKVMAVCGASSMGVAKKQEVRDLLEDLHNLYTGCQEGLVKAQGRLISLLEDHSALKDDLSKAKAAATPPPSDYGNSLLTRPSPRDTCKDGALIWLTGGDISPSDKSTERRIQIVTKVGKKAETVVTDSFFAKDDRLGIRVSDGDRVRASEAAKDLGYQAKVLGSVDPELFIREVGEITEQELRNSIGDSCTSVYKKGLNAFVRVRRDSVEGILTAGVKVGWRLLKPELRHRKVMCYNCCAIGREAHLARACSRDPVCYKCGVKGHDGRSCPGGPPRCANCQGPHNATDHRVCPTVRGLVMRDLGPLAKLY</sequence>